<dbReference type="PANTHER" id="PTHR47723">
    <property type="entry name" value="OS05G0353850 PROTEIN"/>
    <property type="match status" value="1"/>
</dbReference>
<dbReference type="PANTHER" id="PTHR47723:SF24">
    <property type="entry name" value="RNASE H TYPE-1 DOMAIN-CONTAINING PROTEIN"/>
    <property type="match status" value="1"/>
</dbReference>
<dbReference type="GO" id="GO:0004523">
    <property type="term" value="F:RNA-DNA hybrid ribonuclease activity"/>
    <property type="evidence" value="ECO:0007669"/>
    <property type="project" value="InterPro"/>
</dbReference>
<dbReference type="InterPro" id="IPR053151">
    <property type="entry name" value="RNase_H-like"/>
</dbReference>
<evidence type="ECO:0000313" key="3">
    <source>
        <dbReference type="Proteomes" id="UP001457282"/>
    </source>
</evidence>
<dbReference type="AlphaFoldDB" id="A0AAW1XSS2"/>
<organism evidence="2 3">
    <name type="scientific">Rubus argutus</name>
    <name type="common">Southern blackberry</name>
    <dbReference type="NCBI Taxonomy" id="59490"/>
    <lineage>
        <taxon>Eukaryota</taxon>
        <taxon>Viridiplantae</taxon>
        <taxon>Streptophyta</taxon>
        <taxon>Embryophyta</taxon>
        <taxon>Tracheophyta</taxon>
        <taxon>Spermatophyta</taxon>
        <taxon>Magnoliopsida</taxon>
        <taxon>eudicotyledons</taxon>
        <taxon>Gunneridae</taxon>
        <taxon>Pentapetalae</taxon>
        <taxon>rosids</taxon>
        <taxon>fabids</taxon>
        <taxon>Rosales</taxon>
        <taxon>Rosaceae</taxon>
        <taxon>Rosoideae</taxon>
        <taxon>Rosoideae incertae sedis</taxon>
        <taxon>Rubus</taxon>
    </lineage>
</organism>
<dbReference type="InterPro" id="IPR002156">
    <property type="entry name" value="RNaseH_domain"/>
</dbReference>
<gene>
    <name evidence="2" type="ORF">M0R45_015680</name>
</gene>
<dbReference type="CDD" id="cd06222">
    <property type="entry name" value="RNase_H_like"/>
    <property type="match status" value="1"/>
</dbReference>
<dbReference type="Pfam" id="PF13456">
    <property type="entry name" value="RVT_3"/>
    <property type="match status" value="1"/>
</dbReference>
<dbReference type="InterPro" id="IPR044730">
    <property type="entry name" value="RNase_H-like_dom_plant"/>
</dbReference>
<feature type="domain" description="RNase H type-1" evidence="1">
    <location>
        <begin position="150"/>
        <end position="226"/>
    </location>
</feature>
<reference evidence="2 3" key="1">
    <citation type="journal article" date="2023" name="G3 (Bethesda)">
        <title>A chromosome-length genome assembly and annotation of blackberry (Rubus argutus, cv. 'Hillquist').</title>
        <authorList>
            <person name="Bruna T."/>
            <person name="Aryal R."/>
            <person name="Dudchenko O."/>
            <person name="Sargent D.J."/>
            <person name="Mead D."/>
            <person name="Buti M."/>
            <person name="Cavallini A."/>
            <person name="Hytonen T."/>
            <person name="Andres J."/>
            <person name="Pham M."/>
            <person name="Weisz D."/>
            <person name="Mascagni F."/>
            <person name="Usai G."/>
            <person name="Natali L."/>
            <person name="Bassil N."/>
            <person name="Fernandez G.E."/>
            <person name="Lomsadze A."/>
            <person name="Armour M."/>
            <person name="Olukolu B."/>
            <person name="Poorten T."/>
            <person name="Britton C."/>
            <person name="Davik J."/>
            <person name="Ashrafi H."/>
            <person name="Aiden E.L."/>
            <person name="Borodovsky M."/>
            <person name="Worthington M."/>
        </authorList>
    </citation>
    <scope>NUCLEOTIDE SEQUENCE [LARGE SCALE GENOMIC DNA]</scope>
    <source>
        <strain evidence="2">PI 553951</strain>
    </source>
</reference>
<keyword evidence="3" id="KW-1185">Reference proteome</keyword>
<sequence length="273" mass="31169">MEAFNFLKERAQNKLQGWRENTLSAGKEILIKSVVQSIPTYLMSCFELPKQLCWDIQQLMAKFCLKARYYPNTTFLDAMVMPDMSFSWRSILTGRNILTNGMRFQIGSGNSVSLWKDPWLPLPYSFKPFSPPMDGTESWLVGDIIDHEKAEACRAGLLLAIHQGWDDLIMETDCAMLVDALTGVEDDFSQIGRIVGDCKEYLCSFNSFEIRHVYREANRVTHRLAHIASLSNFDNCWLRETPSIIEDVLFEDLCNLTRGFGITSPSMYLSSVS</sequence>
<evidence type="ECO:0000259" key="1">
    <source>
        <dbReference type="Pfam" id="PF13456"/>
    </source>
</evidence>
<accession>A0AAW1XSS2</accession>
<evidence type="ECO:0000313" key="2">
    <source>
        <dbReference type="EMBL" id="KAK9938970.1"/>
    </source>
</evidence>
<protein>
    <recommendedName>
        <fullName evidence="1">RNase H type-1 domain-containing protein</fullName>
    </recommendedName>
</protein>
<dbReference type="GO" id="GO:0003676">
    <property type="term" value="F:nucleic acid binding"/>
    <property type="evidence" value="ECO:0007669"/>
    <property type="project" value="InterPro"/>
</dbReference>
<dbReference type="Proteomes" id="UP001457282">
    <property type="component" value="Unassembled WGS sequence"/>
</dbReference>
<dbReference type="InterPro" id="IPR036397">
    <property type="entry name" value="RNaseH_sf"/>
</dbReference>
<name>A0AAW1XSS2_RUBAR</name>
<comment type="caution">
    <text evidence="2">The sequence shown here is derived from an EMBL/GenBank/DDBJ whole genome shotgun (WGS) entry which is preliminary data.</text>
</comment>
<dbReference type="EMBL" id="JBEDUW010000003">
    <property type="protein sequence ID" value="KAK9938970.1"/>
    <property type="molecule type" value="Genomic_DNA"/>
</dbReference>
<proteinExistence type="predicted"/>
<dbReference type="Gene3D" id="3.30.420.10">
    <property type="entry name" value="Ribonuclease H-like superfamily/Ribonuclease H"/>
    <property type="match status" value="1"/>
</dbReference>